<name>A0A195DGG7_9HYME</name>
<feature type="compositionally biased region" description="Basic and acidic residues" evidence="1">
    <location>
        <begin position="63"/>
        <end position="101"/>
    </location>
</feature>
<sequence>MLNQLYLLINEKRERCQPSSNNLKDVSVETMADERPRSVKMRNDEGTIRMTPRRRVGGYCSVERPEISRERSPEESISRLDNQRDRDRIARAETRGPRLNERAPFAR</sequence>
<evidence type="ECO:0000313" key="3">
    <source>
        <dbReference type="Proteomes" id="UP000078492"/>
    </source>
</evidence>
<feature type="region of interest" description="Disordered" evidence="1">
    <location>
        <begin position="30"/>
        <end position="107"/>
    </location>
</feature>
<proteinExistence type="predicted"/>
<feature type="compositionally biased region" description="Basic and acidic residues" evidence="1">
    <location>
        <begin position="32"/>
        <end position="47"/>
    </location>
</feature>
<protein>
    <submittedName>
        <fullName evidence="2">Uncharacterized protein</fullName>
    </submittedName>
</protein>
<dbReference type="Proteomes" id="UP000078492">
    <property type="component" value="Unassembled WGS sequence"/>
</dbReference>
<keyword evidence="3" id="KW-1185">Reference proteome</keyword>
<evidence type="ECO:0000313" key="2">
    <source>
        <dbReference type="EMBL" id="KYN11559.1"/>
    </source>
</evidence>
<evidence type="ECO:0000256" key="1">
    <source>
        <dbReference type="SAM" id="MobiDB-lite"/>
    </source>
</evidence>
<accession>A0A195DGG7</accession>
<dbReference type="AlphaFoldDB" id="A0A195DGG7"/>
<reference evidence="2 3" key="1">
    <citation type="submission" date="2015-09" db="EMBL/GenBank/DDBJ databases">
        <title>Trachymyrmex cornetzi WGS genome.</title>
        <authorList>
            <person name="Nygaard S."/>
            <person name="Hu H."/>
            <person name="Boomsma J."/>
            <person name="Zhang G."/>
        </authorList>
    </citation>
    <scope>NUCLEOTIDE SEQUENCE [LARGE SCALE GENOMIC DNA]</scope>
    <source>
        <strain evidence="2">Tcor2-1</strain>
        <tissue evidence="2">Whole body</tissue>
    </source>
</reference>
<gene>
    <name evidence="2" type="ORF">ALC57_16343</name>
</gene>
<dbReference type="EMBL" id="KQ980905">
    <property type="protein sequence ID" value="KYN11559.1"/>
    <property type="molecule type" value="Genomic_DNA"/>
</dbReference>
<organism evidence="2 3">
    <name type="scientific">Trachymyrmex cornetzi</name>
    <dbReference type="NCBI Taxonomy" id="471704"/>
    <lineage>
        <taxon>Eukaryota</taxon>
        <taxon>Metazoa</taxon>
        <taxon>Ecdysozoa</taxon>
        <taxon>Arthropoda</taxon>
        <taxon>Hexapoda</taxon>
        <taxon>Insecta</taxon>
        <taxon>Pterygota</taxon>
        <taxon>Neoptera</taxon>
        <taxon>Endopterygota</taxon>
        <taxon>Hymenoptera</taxon>
        <taxon>Apocrita</taxon>
        <taxon>Aculeata</taxon>
        <taxon>Formicoidea</taxon>
        <taxon>Formicidae</taxon>
        <taxon>Myrmicinae</taxon>
        <taxon>Trachymyrmex</taxon>
    </lineage>
</organism>